<keyword evidence="1" id="KW-0479">Metal-binding</keyword>
<dbReference type="SUPFAM" id="SSF161219">
    <property type="entry name" value="CHY zinc finger-like"/>
    <property type="match status" value="1"/>
</dbReference>
<keyword evidence="2" id="KW-0863">Zinc-finger</keyword>
<evidence type="ECO:0000313" key="6">
    <source>
        <dbReference type="Proteomes" id="UP000198618"/>
    </source>
</evidence>
<dbReference type="PROSITE" id="PS51266">
    <property type="entry name" value="ZF_CHY"/>
    <property type="match status" value="1"/>
</dbReference>
<dbReference type="InterPro" id="IPR037274">
    <property type="entry name" value="Znf_CHY_sf"/>
</dbReference>
<gene>
    <name evidence="5" type="ORF">SAMN05216389_103226</name>
</gene>
<dbReference type="Proteomes" id="UP000198618">
    <property type="component" value="Unassembled WGS sequence"/>
</dbReference>
<keyword evidence="3" id="KW-0862">Zinc</keyword>
<name>A0A1I0AFR3_9BACI</name>
<dbReference type="PIRSF" id="PIRSF017292">
    <property type="entry name" value="UCP017292_Znf_CHY"/>
    <property type="match status" value="1"/>
</dbReference>
<dbReference type="OrthoDB" id="882119at2"/>
<organism evidence="5 6">
    <name type="scientific">Oceanobacillus limi</name>
    <dbReference type="NCBI Taxonomy" id="930131"/>
    <lineage>
        <taxon>Bacteria</taxon>
        <taxon>Bacillati</taxon>
        <taxon>Bacillota</taxon>
        <taxon>Bacilli</taxon>
        <taxon>Bacillales</taxon>
        <taxon>Bacillaceae</taxon>
        <taxon>Oceanobacillus</taxon>
    </lineage>
</organism>
<evidence type="ECO:0000256" key="3">
    <source>
        <dbReference type="ARBA" id="ARBA00022833"/>
    </source>
</evidence>
<dbReference type="PANTHER" id="PTHR28082:SF1">
    <property type="entry name" value="HELPER OF TIM PROTEIN 13"/>
    <property type="match status" value="1"/>
</dbReference>
<dbReference type="AlphaFoldDB" id="A0A1I0AFR3"/>
<dbReference type="EMBL" id="FOHE01000003">
    <property type="protein sequence ID" value="SES93007.1"/>
    <property type="molecule type" value="Genomic_DNA"/>
</dbReference>
<sequence length="105" mass="12400">MKFVYGELVDAQTRCKHYHSINDIIAIKFKCCNKYYPCYKCHEAAENHQIITWKEHEFSTKAILCGVCGTEHTIKQYLQTTKCLNCSSHFNEGCQLHYHLYFDIQ</sequence>
<protein>
    <submittedName>
        <fullName evidence="5">Uncharacterized protein, contains Zn-finger domain of CHY type</fullName>
    </submittedName>
</protein>
<feature type="domain" description="CHY-type" evidence="4">
    <location>
        <begin position="8"/>
        <end position="88"/>
    </location>
</feature>
<dbReference type="InterPro" id="IPR008913">
    <property type="entry name" value="Znf_CHY"/>
</dbReference>
<evidence type="ECO:0000313" key="5">
    <source>
        <dbReference type="EMBL" id="SES93007.1"/>
    </source>
</evidence>
<evidence type="ECO:0000256" key="1">
    <source>
        <dbReference type="ARBA" id="ARBA00022723"/>
    </source>
</evidence>
<proteinExistence type="predicted"/>
<dbReference type="PANTHER" id="PTHR28082">
    <property type="entry name" value="ZINC FINGER PROTEIN"/>
    <property type="match status" value="1"/>
</dbReference>
<evidence type="ECO:0000256" key="2">
    <source>
        <dbReference type="ARBA" id="ARBA00022771"/>
    </source>
</evidence>
<dbReference type="STRING" id="930131.SAMN05216389_103226"/>
<keyword evidence="6" id="KW-1185">Reference proteome</keyword>
<accession>A0A1I0AFR3</accession>
<reference evidence="5 6" key="1">
    <citation type="submission" date="2016-10" db="EMBL/GenBank/DDBJ databases">
        <authorList>
            <person name="de Groot N.N."/>
        </authorList>
    </citation>
    <scope>NUCLEOTIDE SEQUENCE [LARGE SCALE GENOMIC DNA]</scope>
    <source>
        <strain evidence="5 6">IBRC-M 10780</strain>
    </source>
</reference>
<dbReference type="InterPro" id="IPR016694">
    <property type="entry name" value="UCP017292"/>
</dbReference>
<dbReference type="GO" id="GO:0008270">
    <property type="term" value="F:zinc ion binding"/>
    <property type="evidence" value="ECO:0007669"/>
    <property type="project" value="UniProtKB-KW"/>
</dbReference>
<dbReference type="GO" id="GO:0045041">
    <property type="term" value="P:protein import into mitochondrial intermembrane space"/>
    <property type="evidence" value="ECO:0007669"/>
    <property type="project" value="TreeGrafter"/>
</dbReference>
<dbReference type="InterPro" id="IPR052604">
    <property type="entry name" value="Mito_Tim_assembly_helper"/>
</dbReference>
<dbReference type="Pfam" id="PF05495">
    <property type="entry name" value="zf-CHY"/>
    <property type="match status" value="1"/>
</dbReference>
<evidence type="ECO:0000259" key="4">
    <source>
        <dbReference type="PROSITE" id="PS51266"/>
    </source>
</evidence>